<evidence type="ECO:0000256" key="1">
    <source>
        <dbReference type="ARBA" id="ARBA00000971"/>
    </source>
</evidence>
<gene>
    <name evidence="7" type="ORF">G3480_23030</name>
</gene>
<dbReference type="Proteomes" id="UP000471640">
    <property type="component" value="Unassembled WGS sequence"/>
</dbReference>
<dbReference type="SUPFAM" id="SSF54534">
    <property type="entry name" value="FKBP-like"/>
    <property type="match status" value="1"/>
</dbReference>
<accession>A0A6P1E6E1</accession>
<evidence type="ECO:0000256" key="3">
    <source>
        <dbReference type="ARBA" id="ARBA00013194"/>
    </source>
</evidence>
<evidence type="ECO:0000256" key="2">
    <source>
        <dbReference type="ARBA" id="ARBA00006577"/>
    </source>
</evidence>
<dbReference type="PANTHER" id="PTHR47861">
    <property type="entry name" value="FKBP-TYPE PEPTIDYL-PROLYL CIS-TRANS ISOMERASE SLYD"/>
    <property type="match status" value="1"/>
</dbReference>
<dbReference type="EC" id="5.2.1.8" evidence="3"/>
<dbReference type="Gene3D" id="3.10.50.40">
    <property type="match status" value="1"/>
</dbReference>
<dbReference type="GO" id="GO:0003755">
    <property type="term" value="F:peptidyl-prolyl cis-trans isomerase activity"/>
    <property type="evidence" value="ECO:0007669"/>
    <property type="project" value="UniProtKB-KW"/>
</dbReference>
<keyword evidence="4" id="KW-0697">Rotamase</keyword>
<comment type="similarity">
    <text evidence="2">Belongs to the FKBP-type PPIase family.</text>
</comment>
<dbReference type="EMBL" id="JAAIJR010000160">
    <property type="protein sequence ID" value="NEX23135.1"/>
    <property type="molecule type" value="Genomic_DNA"/>
</dbReference>
<evidence type="ECO:0000256" key="4">
    <source>
        <dbReference type="ARBA" id="ARBA00023110"/>
    </source>
</evidence>
<evidence type="ECO:0000313" key="8">
    <source>
        <dbReference type="Proteomes" id="UP000471640"/>
    </source>
</evidence>
<name>A0A6P1E6E1_9GAMM</name>
<dbReference type="PANTHER" id="PTHR47861:SF4">
    <property type="entry name" value="FKBP-TYPE 16 KDA PEPTIDYL-PROLYL CIS-TRANS ISOMERASE"/>
    <property type="match status" value="1"/>
</dbReference>
<evidence type="ECO:0000256" key="6">
    <source>
        <dbReference type="ARBA" id="ARBA00029569"/>
    </source>
</evidence>
<reference evidence="7 8" key="2">
    <citation type="submission" date="2020-02" db="EMBL/GenBank/DDBJ databases">
        <title>Genome sequences of Thiorhodococcus mannitoliphagus and Thiorhodococcus minor, purple sulfur photosynthetic bacteria in the gammaproteobacterial family, Chromatiaceae.</title>
        <authorList>
            <person name="Aviles F.A."/>
            <person name="Meyer T.E."/>
            <person name="Kyndt J.A."/>
        </authorList>
    </citation>
    <scope>NUCLEOTIDE SEQUENCE [LARGE SCALE GENOMIC DNA]</scope>
    <source>
        <strain evidence="7 8">DSM 18266</strain>
    </source>
</reference>
<sequence length="154" mass="16645">MSMPAETLAVGCEIQLHLEIRFADGAVALSTFGAEPLVCRLGDGTLTPALESHLQGLQPGIETLLSAAGSDLFGPYDACNRHWMERRDFPPEVAPTPGHVIYFTTPSGHETTGTVLALDGERVQVDFNHPFCGRQLRLRIKLLKIGIDTPRGPG</sequence>
<evidence type="ECO:0000256" key="5">
    <source>
        <dbReference type="ARBA" id="ARBA00023235"/>
    </source>
</evidence>
<organism evidence="7 8">
    <name type="scientific">Thiorhodococcus mannitoliphagus</name>
    <dbReference type="NCBI Taxonomy" id="329406"/>
    <lineage>
        <taxon>Bacteria</taxon>
        <taxon>Pseudomonadati</taxon>
        <taxon>Pseudomonadota</taxon>
        <taxon>Gammaproteobacteria</taxon>
        <taxon>Chromatiales</taxon>
        <taxon>Chromatiaceae</taxon>
        <taxon>Thiorhodococcus</taxon>
    </lineage>
</organism>
<proteinExistence type="inferred from homology"/>
<dbReference type="InterPro" id="IPR046357">
    <property type="entry name" value="PPIase_dom_sf"/>
</dbReference>
<evidence type="ECO:0000313" key="7">
    <source>
        <dbReference type="EMBL" id="NEX23135.1"/>
    </source>
</evidence>
<reference evidence="8" key="1">
    <citation type="journal article" date="2020" name="Microbiol. Resour. Announc.">
        <title>Draft Genome Sequences of Thiorhodococcus mannitoliphagus and Thiorhodococcus minor, Purple Sulfur Photosynthetic Bacteria in the Gammaproteobacterial Family Chromatiaceae.</title>
        <authorList>
            <person name="Aviles F.A."/>
            <person name="Meyer T.E."/>
            <person name="Kyndt J.A."/>
        </authorList>
    </citation>
    <scope>NUCLEOTIDE SEQUENCE [LARGE SCALE GENOMIC DNA]</scope>
    <source>
        <strain evidence="8">DSM 18266</strain>
    </source>
</reference>
<dbReference type="InterPro" id="IPR048261">
    <property type="entry name" value="SlpA/SlyD-like_ins_sf"/>
</dbReference>
<comment type="caution">
    <text evidence="7">The sequence shown here is derived from an EMBL/GenBank/DDBJ whole genome shotgun (WGS) entry which is preliminary data.</text>
</comment>
<keyword evidence="5 7" id="KW-0413">Isomerase</keyword>
<dbReference type="AlphaFoldDB" id="A0A6P1E6E1"/>
<protein>
    <recommendedName>
        <fullName evidence="3">peptidylprolyl isomerase</fullName>
        <ecNumber evidence="3">5.2.1.8</ecNumber>
    </recommendedName>
    <alternativeName>
        <fullName evidence="6">Rotamase</fullName>
    </alternativeName>
</protein>
<keyword evidence="8" id="KW-1185">Reference proteome</keyword>
<comment type="catalytic activity">
    <reaction evidence="1">
        <text>[protein]-peptidylproline (omega=180) = [protein]-peptidylproline (omega=0)</text>
        <dbReference type="Rhea" id="RHEA:16237"/>
        <dbReference type="Rhea" id="RHEA-COMP:10747"/>
        <dbReference type="Rhea" id="RHEA-COMP:10748"/>
        <dbReference type="ChEBI" id="CHEBI:83833"/>
        <dbReference type="ChEBI" id="CHEBI:83834"/>
        <dbReference type="EC" id="5.2.1.8"/>
    </reaction>
</comment>
<dbReference type="Gene3D" id="2.40.10.330">
    <property type="match status" value="1"/>
</dbReference>